<accession>A0A9N9U6I6</accession>
<dbReference type="InterPro" id="IPR013094">
    <property type="entry name" value="AB_hydrolase_3"/>
</dbReference>
<evidence type="ECO:0000256" key="1">
    <source>
        <dbReference type="ARBA" id="ARBA00022801"/>
    </source>
</evidence>
<proteinExistence type="predicted"/>
<dbReference type="Proteomes" id="UP000754883">
    <property type="component" value="Unassembled WGS sequence"/>
</dbReference>
<dbReference type="OrthoDB" id="408631at2759"/>
<dbReference type="GO" id="GO:0016787">
    <property type="term" value="F:hydrolase activity"/>
    <property type="evidence" value="ECO:0007669"/>
    <property type="project" value="UniProtKB-KW"/>
</dbReference>
<protein>
    <recommendedName>
        <fullName evidence="2">Alpha/beta hydrolase fold-3 domain-containing protein</fullName>
    </recommendedName>
</protein>
<name>A0A9N9U6I6_9HYPO</name>
<dbReference type="SUPFAM" id="SSF53474">
    <property type="entry name" value="alpha/beta-Hydrolases"/>
    <property type="match status" value="1"/>
</dbReference>
<dbReference type="Gene3D" id="3.40.50.1820">
    <property type="entry name" value="alpha/beta hydrolase"/>
    <property type="match status" value="1"/>
</dbReference>
<keyword evidence="1" id="KW-0378">Hydrolase</keyword>
<gene>
    <name evidence="3" type="ORF">CBYS24578_00013078</name>
</gene>
<dbReference type="EMBL" id="CABFNO020001268">
    <property type="protein sequence ID" value="CAG9975616.1"/>
    <property type="molecule type" value="Genomic_DNA"/>
</dbReference>
<comment type="caution">
    <text evidence="3">The sequence shown here is derived from an EMBL/GenBank/DDBJ whole genome shotgun (WGS) entry which is preliminary data.</text>
</comment>
<sequence>MADKALSVAGGHVKAREISIPMRDGRQSRALLYQPTKQAETPKPLIVLIHGGGFCYGSADMEAGNCIRAVEAYGCVALSLSYRLAPEAKFPAATDDCWDAFKWITKHAEELEADLSKGFILGGTSAGGNIASVLSHLALDEHVLPPLTGLYLNVPLLLAPEAVPEKWSELYKSRQQNSQSPVLNKAFMDMYTEAYAADVQSHVWSPFNWPGGHQGLPATYFQVCGLDVLRDEALIYEKVLREECGTPTKVNLYPGLPHMFVPNFPTHSSSIKYPEDTTKGLGWLLSFTS</sequence>
<reference evidence="3 4" key="2">
    <citation type="submission" date="2021-10" db="EMBL/GenBank/DDBJ databases">
        <authorList>
            <person name="Piombo E."/>
        </authorList>
    </citation>
    <scope>NUCLEOTIDE SEQUENCE [LARGE SCALE GENOMIC DNA]</scope>
</reference>
<evidence type="ECO:0000313" key="3">
    <source>
        <dbReference type="EMBL" id="CAG9975616.1"/>
    </source>
</evidence>
<dbReference type="InterPro" id="IPR029058">
    <property type="entry name" value="AB_hydrolase_fold"/>
</dbReference>
<evidence type="ECO:0000259" key="2">
    <source>
        <dbReference type="Pfam" id="PF07859"/>
    </source>
</evidence>
<reference evidence="4" key="1">
    <citation type="submission" date="2019-06" db="EMBL/GenBank/DDBJ databases">
        <authorList>
            <person name="Broberg M."/>
        </authorList>
    </citation>
    <scope>NUCLEOTIDE SEQUENCE [LARGE SCALE GENOMIC DNA]</scope>
</reference>
<evidence type="ECO:0000313" key="4">
    <source>
        <dbReference type="Proteomes" id="UP000754883"/>
    </source>
</evidence>
<dbReference type="InterPro" id="IPR050300">
    <property type="entry name" value="GDXG_lipolytic_enzyme"/>
</dbReference>
<dbReference type="PANTHER" id="PTHR48081:SF8">
    <property type="entry name" value="ALPHA_BETA HYDROLASE FOLD-3 DOMAIN-CONTAINING PROTEIN-RELATED"/>
    <property type="match status" value="1"/>
</dbReference>
<dbReference type="AlphaFoldDB" id="A0A9N9U6I6"/>
<feature type="domain" description="Alpha/beta hydrolase fold-3" evidence="2">
    <location>
        <begin position="46"/>
        <end position="261"/>
    </location>
</feature>
<keyword evidence="4" id="KW-1185">Reference proteome</keyword>
<organism evidence="3 4">
    <name type="scientific">Clonostachys byssicola</name>
    <dbReference type="NCBI Taxonomy" id="160290"/>
    <lineage>
        <taxon>Eukaryota</taxon>
        <taxon>Fungi</taxon>
        <taxon>Dikarya</taxon>
        <taxon>Ascomycota</taxon>
        <taxon>Pezizomycotina</taxon>
        <taxon>Sordariomycetes</taxon>
        <taxon>Hypocreomycetidae</taxon>
        <taxon>Hypocreales</taxon>
        <taxon>Bionectriaceae</taxon>
        <taxon>Clonostachys</taxon>
    </lineage>
</organism>
<dbReference type="Pfam" id="PF07859">
    <property type="entry name" value="Abhydrolase_3"/>
    <property type="match status" value="1"/>
</dbReference>
<dbReference type="PANTHER" id="PTHR48081">
    <property type="entry name" value="AB HYDROLASE SUPERFAMILY PROTEIN C4A8.06C"/>
    <property type="match status" value="1"/>
</dbReference>